<reference evidence="2" key="1">
    <citation type="submission" date="2019-04" db="EMBL/GenBank/DDBJ databases">
        <title>Sequencing of skin fungus with MAO and IRED activity.</title>
        <authorList>
            <person name="Marsaioli A.J."/>
            <person name="Bonatto J.M.C."/>
            <person name="Reis Junior O."/>
        </authorList>
    </citation>
    <scope>NUCLEOTIDE SEQUENCE</scope>
    <source>
        <strain evidence="2">28M1</strain>
    </source>
</reference>
<protein>
    <recommendedName>
        <fullName evidence="4">Tetratricopeptide repeat protein</fullName>
    </recommendedName>
</protein>
<keyword evidence="3" id="KW-1185">Reference proteome</keyword>
<dbReference type="PANTHER" id="PTHR46082">
    <property type="entry name" value="ATP/GTP-BINDING PROTEIN-RELATED"/>
    <property type="match status" value="1"/>
</dbReference>
<dbReference type="InterPro" id="IPR011990">
    <property type="entry name" value="TPR-like_helical_dom_sf"/>
</dbReference>
<dbReference type="OrthoDB" id="5308957at2759"/>
<proteinExistence type="predicted"/>
<evidence type="ECO:0000313" key="3">
    <source>
        <dbReference type="Proteomes" id="UP000758155"/>
    </source>
</evidence>
<evidence type="ECO:0008006" key="4">
    <source>
        <dbReference type="Google" id="ProtNLM"/>
    </source>
</evidence>
<accession>A0A9P4WM61</accession>
<dbReference type="PANTHER" id="PTHR46082:SF6">
    <property type="entry name" value="AAA+ ATPASE DOMAIN-CONTAINING PROTEIN-RELATED"/>
    <property type="match status" value="1"/>
</dbReference>
<dbReference type="InterPro" id="IPR019734">
    <property type="entry name" value="TPR_rpt"/>
</dbReference>
<dbReference type="Proteomes" id="UP000758155">
    <property type="component" value="Unassembled WGS sequence"/>
</dbReference>
<dbReference type="SUPFAM" id="SSF48452">
    <property type="entry name" value="TPR-like"/>
    <property type="match status" value="2"/>
</dbReference>
<comment type="caution">
    <text evidence="2">The sequence shown here is derived from an EMBL/GenBank/DDBJ whole genome shotgun (WGS) entry which is preliminary data.</text>
</comment>
<dbReference type="EMBL" id="SWKV01000052">
    <property type="protein sequence ID" value="KAF3036224.1"/>
    <property type="molecule type" value="Genomic_DNA"/>
</dbReference>
<sequence>MRLVWNGFTKADFQTQYTEALAEEQSGRSDEAEAKFRSALEGFNSLLSTTHPETVAVAYKLASFFADHVRMQDADTVLDWLNQAHLDDFGLGHARTLDHILSVCDMFRNWGRPEQAADLLQQVLREADKDPAGPDTTHPPTIDHTQRMEGTSAQRTTNLHPQEHDIPFSVPSDGPVAPSALRAQISQLTRGSETNQDAEAVLIRLMRHCEQYPDELLMYSLLCYPILLDYYEDRDDVVKKSDALDHAEQALWNVLQSTEKKTREILVACLQLTKRLVKAARYESADDIFSQIESEAQETFGTDEIRTIWFLENIGTFYQNEGRWQDAASRFEHALAARLSRYGERHESVRRLEDALENRYFETYVPSQDKDTSEHTETHRPTYRFLAPEIIVLGPRPRGRMFE</sequence>
<name>A0A9P4WM61_9PLEO</name>
<organism evidence="2 3">
    <name type="scientific">Didymella heteroderae</name>
    <dbReference type="NCBI Taxonomy" id="1769908"/>
    <lineage>
        <taxon>Eukaryota</taxon>
        <taxon>Fungi</taxon>
        <taxon>Dikarya</taxon>
        <taxon>Ascomycota</taxon>
        <taxon>Pezizomycotina</taxon>
        <taxon>Dothideomycetes</taxon>
        <taxon>Pleosporomycetidae</taxon>
        <taxon>Pleosporales</taxon>
        <taxon>Pleosporineae</taxon>
        <taxon>Didymellaceae</taxon>
        <taxon>Didymella</taxon>
    </lineage>
</organism>
<dbReference type="AlphaFoldDB" id="A0A9P4WM61"/>
<feature type="compositionally biased region" description="Low complexity" evidence="1">
    <location>
        <begin position="134"/>
        <end position="143"/>
    </location>
</feature>
<dbReference type="Pfam" id="PF13176">
    <property type="entry name" value="TPR_7"/>
    <property type="match status" value="1"/>
</dbReference>
<feature type="region of interest" description="Disordered" evidence="1">
    <location>
        <begin position="129"/>
        <end position="155"/>
    </location>
</feature>
<evidence type="ECO:0000313" key="2">
    <source>
        <dbReference type="EMBL" id="KAF3036224.1"/>
    </source>
</evidence>
<dbReference type="Gene3D" id="1.25.40.10">
    <property type="entry name" value="Tetratricopeptide repeat domain"/>
    <property type="match status" value="2"/>
</dbReference>
<dbReference type="InterPro" id="IPR053137">
    <property type="entry name" value="NLR-like"/>
</dbReference>
<evidence type="ECO:0000256" key="1">
    <source>
        <dbReference type="SAM" id="MobiDB-lite"/>
    </source>
</evidence>
<gene>
    <name evidence="2" type="ORF">E8E12_007885</name>
</gene>